<dbReference type="InterPro" id="IPR019786">
    <property type="entry name" value="Zinc_finger_PHD-type_CS"/>
</dbReference>
<dbReference type="SUPFAM" id="SSF57903">
    <property type="entry name" value="FYVE/PHD zinc finger"/>
    <property type="match status" value="1"/>
</dbReference>
<evidence type="ECO:0000313" key="26">
    <source>
        <dbReference type="Proteomes" id="UP001557470"/>
    </source>
</evidence>
<evidence type="ECO:0000256" key="5">
    <source>
        <dbReference type="ARBA" id="ARBA00022490"/>
    </source>
</evidence>
<evidence type="ECO:0000313" key="25">
    <source>
        <dbReference type="EMBL" id="KAL0969513.1"/>
    </source>
</evidence>
<keyword evidence="4" id="KW-0158">Chromosome</keyword>
<dbReference type="PROSITE" id="PS51805">
    <property type="entry name" value="EPHD"/>
    <property type="match status" value="1"/>
</dbReference>
<accession>A0ABD0WHY6</accession>
<evidence type="ECO:0000256" key="18">
    <source>
        <dbReference type="ARBA" id="ARBA00040212"/>
    </source>
</evidence>
<feature type="compositionally biased region" description="Polar residues" evidence="22">
    <location>
        <begin position="433"/>
        <end position="442"/>
    </location>
</feature>
<evidence type="ECO:0000256" key="15">
    <source>
        <dbReference type="ARBA" id="ARBA00023242"/>
    </source>
</evidence>
<evidence type="ECO:0000256" key="16">
    <source>
        <dbReference type="ARBA" id="ARBA00023273"/>
    </source>
</evidence>
<evidence type="ECO:0000256" key="17">
    <source>
        <dbReference type="ARBA" id="ARBA00038371"/>
    </source>
</evidence>
<evidence type="ECO:0000256" key="1">
    <source>
        <dbReference type="ARBA" id="ARBA00004120"/>
    </source>
</evidence>
<evidence type="ECO:0000259" key="23">
    <source>
        <dbReference type="PROSITE" id="PS50016"/>
    </source>
</evidence>
<dbReference type="Pfam" id="PF10513">
    <property type="entry name" value="EPL1"/>
    <property type="match status" value="1"/>
</dbReference>
<comment type="caution">
    <text evidence="25">The sequence shown here is derived from an EMBL/GenBank/DDBJ whole genome shotgun (WGS) entry which is preliminary data.</text>
</comment>
<feature type="region of interest" description="Disordered" evidence="22">
    <location>
        <begin position="604"/>
        <end position="644"/>
    </location>
</feature>
<dbReference type="FunFam" id="3.30.40.10:FF:000030">
    <property type="entry name" value="Protein Jade-1 isoform 1"/>
    <property type="match status" value="1"/>
</dbReference>
<dbReference type="Proteomes" id="UP001557470">
    <property type="component" value="Unassembled WGS sequence"/>
</dbReference>
<evidence type="ECO:0000256" key="12">
    <source>
        <dbReference type="ARBA" id="ARBA00023159"/>
    </source>
</evidence>
<dbReference type="InterPro" id="IPR034732">
    <property type="entry name" value="EPHD"/>
</dbReference>
<proteinExistence type="inferred from homology"/>
<evidence type="ECO:0000256" key="22">
    <source>
        <dbReference type="SAM" id="MobiDB-lite"/>
    </source>
</evidence>
<dbReference type="Pfam" id="PF13832">
    <property type="entry name" value="zf-HC5HC2H_2"/>
    <property type="match status" value="1"/>
</dbReference>
<keyword evidence="26" id="KW-1185">Reference proteome</keyword>
<feature type="compositionally biased region" description="Basic residues" evidence="22">
    <location>
        <begin position="604"/>
        <end position="615"/>
    </location>
</feature>
<dbReference type="GO" id="GO:0008270">
    <property type="term" value="F:zinc ion binding"/>
    <property type="evidence" value="ECO:0007669"/>
    <property type="project" value="UniProtKB-KW"/>
</dbReference>
<protein>
    <recommendedName>
        <fullName evidence="18">Protein Jade-1</fullName>
    </recommendedName>
    <alternativeName>
        <fullName evidence="19">Jade family PHD finger protein 1</fullName>
    </alternativeName>
    <alternativeName>
        <fullName evidence="20">PHD finger protein 17</fullName>
    </alternativeName>
</protein>
<dbReference type="CDD" id="cd15573">
    <property type="entry name" value="PHD_JADE"/>
    <property type="match status" value="1"/>
</dbReference>
<dbReference type="PANTHER" id="PTHR13793:SF79">
    <property type="entry name" value="PROTEIN JADE-1"/>
    <property type="match status" value="1"/>
</dbReference>
<evidence type="ECO:0000256" key="6">
    <source>
        <dbReference type="ARBA" id="ARBA00022703"/>
    </source>
</evidence>
<sequence length="644" mass="73345">MRVERLHELYLETPPHRPDVLFYRCTFTSSRLIMKRSRHPSSSEDSDNGSNSTSWSQHSQARRANGKKPSEVFRTDFITAMKLHDTHQLSPEDYYVLVDPWRQEWEKGVQVPVSPHTIPQPVARVIAEKGTELMFSKPKKLIRSGGSEVLGYVDIQTLAEGMCRYDLNETDVAWLELVNNQFILMGMAPLNETTMEIVMEEFERRCYDGMSHAMATEEGLGIEYDEDVVCDVCRSPDSEENNEMVFCDKCNICVHQACYGIQTVPEGSWLCRTCALGISPKCHLCPKKGGAMKPTRSATKWVHVSCALWIPEVSIGNPEKMEPITNMSQIPSNRWALTCCLCKDSSGACIQCSAKSCRTAFHVSCALQSSLEMNTILTEQDEVKFKAFCSKHSSLDGGEEEEELDRDKKGRRRGRVRGEEVSPHPAPIAGPATQGQSRGTQEGNLRQIKLQQLEEDFYQFVDVTEVANHLQLSLETVDFLYQYWKLKRRANHHQPLLTPQKEEEESLARREQDVLLRRLQLFTHLRQDLERVRNLTYMVTRREKIKRTLWRVQEQIFTRHVLLLDQEMIKGVASSALNDSISLSLVSTPGAVWEFSGLKSKKRDRGRGVHRRGLHLPHNLTKAGASEEQVRTRVGASEEQVVPG</sequence>
<gene>
    <name evidence="25" type="ORF">UPYG_G00228260</name>
</gene>
<keyword evidence="16" id="KW-0966">Cell projection</keyword>
<dbReference type="Gene3D" id="3.30.40.10">
    <property type="entry name" value="Zinc/RING finger domain, C3HC4 (zinc finger)"/>
    <property type="match status" value="2"/>
</dbReference>
<keyword evidence="8" id="KW-0677">Repeat</keyword>
<keyword evidence="7" id="KW-0479">Metal-binding</keyword>
<dbReference type="Pfam" id="PF13831">
    <property type="entry name" value="PHD_2"/>
    <property type="match status" value="1"/>
</dbReference>
<reference evidence="25 26" key="1">
    <citation type="submission" date="2024-06" db="EMBL/GenBank/DDBJ databases">
        <authorList>
            <person name="Pan Q."/>
            <person name="Wen M."/>
            <person name="Jouanno E."/>
            <person name="Zahm M."/>
            <person name="Klopp C."/>
            <person name="Cabau C."/>
            <person name="Louis A."/>
            <person name="Berthelot C."/>
            <person name="Parey E."/>
            <person name="Roest Crollius H."/>
            <person name="Montfort J."/>
            <person name="Robinson-Rechavi M."/>
            <person name="Bouchez O."/>
            <person name="Lampietro C."/>
            <person name="Lopez Roques C."/>
            <person name="Donnadieu C."/>
            <person name="Postlethwait J."/>
            <person name="Bobe J."/>
            <person name="Verreycken H."/>
            <person name="Guiguen Y."/>
        </authorList>
    </citation>
    <scope>NUCLEOTIDE SEQUENCE [LARGE SCALE GENOMIC DNA]</scope>
    <source>
        <strain evidence="25">Up_M1</strain>
        <tissue evidence="25">Testis</tissue>
    </source>
</reference>
<evidence type="ECO:0000256" key="2">
    <source>
        <dbReference type="ARBA" id="ARBA00004123"/>
    </source>
</evidence>
<dbReference type="EMBL" id="JAGEUA010000007">
    <property type="protein sequence ID" value="KAL0969513.1"/>
    <property type="molecule type" value="Genomic_DNA"/>
</dbReference>
<evidence type="ECO:0000256" key="20">
    <source>
        <dbReference type="ARBA" id="ARBA00042970"/>
    </source>
</evidence>
<dbReference type="CDD" id="cd15671">
    <property type="entry name" value="ePHD_JADE"/>
    <property type="match status" value="1"/>
</dbReference>
<keyword evidence="12" id="KW-0010">Activator</keyword>
<evidence type="ECO:0000256" key="13">
    <source>
        <dbReference type="ARBA" id="ARBA00023163"/>
    </source>
</evidence>
<dbReference type="PROSITE" id="PS01359">
    <property type="entry name" value="ZF_PHD_1"/>
    <property type="match status" value="1"/>
</dbReference>
<dbReference type="FunFam" id="3.30.40.10:FF:000004">
    <property type="entry name" value="Jade family PHD finger 2"/>
    <property type="match status" value="1"/>
</dbReference>
<keyword evidence="6" id="KW-0053">Apoptosis</keyword>
<evidence type="ECO:0000256" key="14">
    <source>
        <dbReference type="ARBA" id="ARBA00023212"/>
    </source>
</evidence>
<organism evidence="25 26">
    <name type="scientific">Umbra pygmaea</name>
    <name type="common">Eastern mudminnow</name>
    <dbReference type="NCBI Taxonomy" id="75934"/>
    <lineage>
        <taxon>Eukaryota</taxon>
        <taxon>Metazoa</taxon>
        <taxon>Chordata</taxon>
        <taxon>Craniata</taxon>
        <taxon>Vertebrata</taxon>
        <taxon>Euteleostomi</taxon>
        <taxon>Actinopterygii</taxon>
        <taxon>Neopterygii</taxon>
        <taxon>Teleostei</taxon>
        <taxon>Protacanthopterygii</taxon>
        <taxon>Esociformes</taxon>
        <taxon>Umbridae</taxon>
        <taxon>Umbra</taxon>
    </lineage>
</organism>
<evidence type="ECO:0000256" key="9">
    <source>
        <dbReference type="ARBA" id="ARBA00022771"/>
    </source>
</evidence>
<keyword evidence="5" id="KW-0963">Cytoplasm</keyword>
<dbReference type="AlphaFoldDB" id="A0ABD0WHY6"/>
<comment type="subcellular location">
    <subcellularLocation>
        <location evidence="3">Chromosome</location>
    </subcellularLocation>
    <subcellularLocation>
        <location evidence="1">Cytoplasm</location>
        <location evidence="1">Cytoskeleton</location>
        <location evidence="1">Cilium basal body</location>
    </subcellularLocation>
    <subcellularLocation>
        <location evidence="2">Nucleus</location>
    </subcellularLocation>
</comment>
<dbReference type="InterPro" id="IPR019787">
    <property type="entry name" value="Znf_PHD-finger"/>
</dbReference>
<dbReference type="InterPro" id="IPR050701">
    <property type="entry name" value="Histone_Mod_Regulator"/>
</dbReference>
<feature type="region of interest" description="Disordered" evidence="22">
    <location>
        <begin position="398"/>
        <end position="442"/>
    </location>
</feature>
<feature type="domain" description="PHD-type" evidence="23">
    <location>
        <begin position="227"/>
        <end position="277"/>
    </location>
</feature>
<evidence type="ECO:0000256" key="4">
    <source>
        <dbReference type="ARBA" id="ARBA00022454"/>
    </source>
</evidence>
<evidence type="ECO:0000256" key="7">
    <source>
        <dbReference type="ARBA" id="ARBA00022723"/>
    </source>
</evidence>
<dbReference type="InterPro" id="IPR019542">
    <property type="entry name" value="Enhancer_polycomb-like_N"/>
</dbReference>
<keyword evidence="14" id="KW-0206">Cytoskeleton</keyword>
<dbReference type="InterPro" id="IPR013083">
    <property type="entry name" value="Znf_RING/FYVE/PHD"/>
</dbReference>
<keyword evidence="15" id="KW-0539">Nucleus</keyword>
<feature type="domain" description="PHD-type" evidence="24">
    <location>
        <begin position="279"/>
        <end position="393"/>
    </location>
</feature>
<dbReference type="GO" id="GO:0006915">
    <property type="term" value="P:apoptotic process"/>
    <property type="evidence" value="ECO:0007669"/>
    <property type="project" value="UniProtKB-KW"/>
</dbReference>
<evidence type="ECO:0000256" key="10">
    <source>
        <dbReference type="ARBA" id="ARBA00022833"/>
    </source>
</evidence>
<evidence type="ECO:0000256" key="21">
    <source>
        <dbReference type="PROSITE-ProRule" id="PRU00146"/>
    </source>
</evidence>
<comment type="similarity">
    <text evidence="17">Belongs to the JADE family.</text>
</comment>
<evidence type="ECO:0000256" key="19">
    <source>
        <dbReference type="ARBA" id="ARBA00041998"/>
    </source>
</evidence>
<name>A0ABD0WHY6_UMBPY</name>
<evidence type="ECO:0000259" key="24">
    <source>
        <dbReference type="PROSITE" id="PS51805"/>
    </source>
</evidence>
<dbReference type="SMART" id="SM00249">
    <property type="entry name" value="PHD"/>
    <property type="match status" value="2"/>
</dbReference>
<evidence type="ECO:0000256" key="3">
    <source>
        <dbReference type="ARBA" id="ARBA00004286"/>
    </source>
</evidence>
<dbReference type="GO" id="GO:0005634">
    <property type="term" value="C:nucleus"/>
    <property type="evidence" value="ECO:0007669"/>
    <property type="project" value="UniProtKB-SubCell"/>
</dbReference>
<keyword evidence="13" id="KW-0804">Transcription</keyword>
<dbReference type="InterPro" id="IPR001965">
    <property type="entry name" value="Znf_PHD"/>
</dbReference>
<keyword evidence="10" id="KW-0862">Zinc</keyword>
<dbReference type="PROSITE" id="PS50016">
    <property type="entry name" value="ZF_PHD_2"/>
    <property type="match status" value="1"/>
</dbReference>
<dbReference type="GO" id="GO:0005694">
    <property type="term" value="C:chromosome"/>
    <property type="evidence" value="ECO:0007669"/>
    <property type="project" value="UniProtKB-SubCell"/>
</dbReference>
<keyword evidence="9 21" id="KW-0863">Zinc-finger</keyword>
<dbReference type="PANTHER" id="PTHR13793">
    <property type="entry name" value="PHD FINGER PROTEINS"/>
    <property type="match status" value="1"/>
</dbReference>
<keyword evidence="11" id="KW-0805">Transcription regulation</keyword>
<evidence type="ECO:0000256" key="8">
    <source>
        <dbReference type="ARBA" id="ARBA00022737"/>
    </source>
</evidence>
<feature type="region of interest" description="Disordered" evidence="22">
    <location>
        <begin position="35"/>
        <end position="68"/>
    </location>
</feature>
<dbReference type="InterPro" id="IPR011011">
    <property type="entry name" value="Znf_FYVE_PHD"/>
</dbReference>
<evidence type="ECO:0000256" key="11">
    <source>
        <dbReference type="ARBA" id="ARBA00023015"/>
    </source>
</evidence>